<dbReference type="RefSeq" id="WP_105629059.1">
    <property type="nucleotide sequence ID" value="NZ_CM020867.1"/>
</dbReference>
<evidence type="ECO:0000256" key="1">
    <source>
        <dbReference type="SAM" id="SignalP"/>
    </source>
</evidence>
<dbReference type="InterPro" id="IPR054816">
    <property type="entry name" value="Lipoprotein_mollicutes-type_CS"/>
</dbReference>
<reference evidence="2 3" key="1">
    <citation type="journal article" date="2015" name="MBio">
        <title>Genome sequence of the Drosophila melanogaster male-killing Spiroplasma strain MSRO endosymbiont.</title>
        <authorList>
            <person name="Paredes J.C."/>
            <person name="Herren J.K."/>
            <person name="Schupfer F."/>
            <person name="Marin R."/>
            <person name="Claverol S."/>
            <person name="Kuo C.H."/>
            <person name="Lemaitre B."/>
            <person name="Beven L."/>
        </authorList>
    </citation>
    <scope>NUCLEOTIDE SEQUENCE [LARGE SCALE GENOMIC DNA]</scope>
    <source>
        <strain evidence="2 3">MSRO</strain>
        <plasmid evidence="2">unnamed1</plasmid>
    </source>
</reference>
<protein>
    <recommendedName>
        <fullName evidence="4">Lipoprotein</fullName>
    </recommendedName>
</protein>
<feature type="signal peptide" evidence="1">
    <location>
        <begin position="1"/>
        <end position="23"/>
    </location>
</feature>
<dbReference type="Proteomes" id="UP000031565">
    <property type="component" value="Unassembled WGS sequence"/>
</dbReference>
<evidence type="ECO:0008006" key="4">
    <source>
        <dbReference type="Google" id="ProtNLM"/>
    </source>
</evidence>
<name>A0A2R6Y5L4_9MOLU</name>
<proteinExistence type="predicted"/>
<dbReference type="PROSITE" id="PS51257">
    <property type="entry name" value="PROKAR_LIPOPROTEIN"/>
    <property type="match status" value="1"/>
</dbReference>
<dbReference type="EMBL" id="JTLV02000002">
    <property type="protein sequence ID" value="PTQ58109.1"/>
    <property type="molecule type" value="Genomic_DNA"/>
</dbReference>
<accession>A0A2R6Y5L4</accession>
<dbReference type="AlphaFoldDB" id="A0A2R6Y5L4"/>
<gene>
    <name evidence="2" type="ORF">SMSRO_SFP00060</name>
</gene>
<feature type="chain" id="PRO_5015310999" description="Lipoprotein" evidence="1">
    <location>
        <begin position="24"/>
        <end position="159"/>
    </location>
</feature>
<organism evidence="2 3">
    <name type="scientific">Spiroplasma poulsonii</name>
    <dbReference type="NCBI Taxonomy" id="2138"/>
    <lineage>
        <taxon>Bacteria</taxon>
        <taxon>Bacillati</taxon>
        <taxon>Mycoplasmatota</taxon>
        <taxon>Mollicutes</taxon>
        <taxon>Entomoplasmatales</taxon>
        <taxon>Spiroplasmataceae</taxon>
        <taxon>Spiroplasma</taxon>
    </lineage>
</organism>
<keyword evidence="3" id="KW-1185">Reference proteome</keyword>
<evidence type="ECO:0000313" key="3">
    <source>
        <dbReference type="Proteomes" id="UP000031565"/>
    </source>
</evidence>
<evidence type="ECO:0000313" key="2">
    <source>
        <dbReference type="EMBL" id="PTQ58109.1"/>
    </source>
</evidence>
<comment type="caution">
    <text evidence="2">The sequence shown here is derived from an EMBL/GenBank/DDBJ whole genome shotgun (WGS) entry which is preliminary data.</text>
</comment>
<keyword evidence="1" id="KW-0732">Signal</keyword>
<keyword evidence="2" id="KW-0614">Plasmid</keyword>
<geneLocation type="plasmid" evidence="2">
    <name>unnamed1</name>
</geneLocation>
<dbReference type="NCBIfam" id="NF038029">
    <property type="entry name" value="LP_plasma"/>
    <property type="match status" value="1"/>
</dbReference>
<sequence>MKKLLSILWAVSLTATGASSVVACGGGKAKSFNKLNPAKETKPVSSPVSPLVQSKQKVDISLLSKIDSPEKIIAKDIKKVSKDEYLPLIKNKIHEAINNFNKSLIWKNDLTIEWNFRGWFEGGHLDLSTPKTGTLWITGINNATGFTKITITLPIATEL</sequence>